<gene>
    <name evidence="1" type="ORF">GNY06_02845</name>
</gene>
<keyword evidence="2" id="KW-1185">Reference proteome</keyword>
<proteinExistence type="predicted"/>
<dbReference type="EMBL" id="JAAABJ010000282">
    <property type="protein sequence ID" value="NAW50370.1"/>
    <property type="molecule type" value="Genomic_DNA"/>
</dbReference>
<dbReference type="Proteomes" id="UP000553459">
    <property type="component" value="Unassembled WGS sequence"/>
</dbReference>
<reference evidence="1 2" key="1">
    <citation type="submission" date="2019-11" db="EMBL/GenBank/DDBJ databases">
        <title>Characterization of Elizabethkingia argenteiflava sp. nov., isolated from inner surface of Soybean Pods.</title>
        <authorList>
            <person name="Mo S."/>
        </authorList>
    </citation>
    <scope>NUCLEOTIDE SEQUENCE [LARGE SCALE GENOMIC DNA]</scope>
    <source>
        <strain evidence="1 2">YB22</strain>
    </source>
</reference>
<organism evidence="1 2">
    <name type="scientific">Elizabethkingia argenteiflava</name>
    <dbReference type="NCBI Taxonomy" id="2681556"/>
    <lineage>
        <taxon>Bacteria</taxon>
        <taxon>Pseudomonadati</taxon>
        <taxon>Bacteroidota</taxon>
        <taxon>Flavobacteriia</taxon>
        <taxon>Flavobacteriales</taxon>
        <taxon>Weeksellaceae</taxon>
        <taxon>Elizabethkingia</taxon>
    </lineage>
</organism>
<evidence type="ECO:0000313" key="2">
    <source>
        <dbReference type="Proteomes" id="UP000553459"/>
    </source>
</evidence>
<sequence>MVDQLRIEYPQSVSKACRILKMSRSTLHYKSIKDDNFFITALGSLAEKHPREGFWKSYGRLRNKGVVVNHKKLYRIYKSIGLAMRRKYKKRLPKREKKPLVTPSKFTQSWSIDFTSDVM</sequence>
<evidence type="ECO:0000313" key="1">
    <source>
        <dbReference type="EMBL" id="NAW50370.1"/>
    </source>
</evidence>
<protein>
    <submittedName>
        <fullName evidence="1">IS3 family transposase</fullName>
    </submittedName>
</protein>
<name>A0A845PW84_9FLAO</name>
<feature type="non-terminal residue" evidence="1">
    <location>
        <position position="119"/>
    </location>
</feature>
<dbReference type="PANTHER" id="PTHR47515">
    <property type="entry name" value="LOW CALCIUM RESPONSE LOCUS PROTEIN T"/>
    <property type="match status" value="1"/>
</dbReference>
<accession>A0A845PW84</accession>
<dbReference type="AlphaFoldDB" id="A0A845PW84"/>
<dbReference type="PANTHER" id="PTHR47515:SF2">
    <property type="entry name" value="INTEGRASE CORE DOMAIN PROTEIN"/>
    <property type="match status" value="1"/>
</dbReference>
<comment type="caution">
    <text evidence="1">The sequence shown here is derived from an EMBL/GenBank/DDBJ whole genome shotgun (WGS) entry which is preliminary data.</text>
</comment>